<evidence type="ECO:0000313" key="3">
    <source>
        <dbReference type="Proteomes" id="UP000187085"/>
    </source>
</evidence>
<feature type="transmembrane region" description="Helical" evidence="1">
    <location>
        <begin position="64"/>
        <end position="90"/>
    </location>
</feature>
<name>A0A1R1LGM9_9MICC</name>
<evidence type="ECO:0000313" key="2">
    <source>
        <dbReference type="EMBL" id="OMH26686.1"/>
    </source>
</evidence>
<protein>
    <submittedName>
        <fullName evidence="2">Uncharacterized protein</fullName>
    </submittedName>
</protein>
<evidence type="ECO:0000256" key="1">
    <source>
        <dbReference type="SAM" id="Phobius"/>
    </source>
</evidence>
<dbReference type="AlphaFoldDB" id="A0A1R1LGM9"/>
<dbReference type="STRING" id="554083.BKD30_04665"/>
<accession>A0A1R1LGM9</accession>
<keyword evidence="1" id="KW-0812">Transmembrane</keyword>
<reference evidence="2 3" key="1">
    <citation type="submission" date="2016-12" db="EMBL/GenBank/DDBJ databases">
        <title>Draft genome of Tersicoccus phoenicis 1P05MA.</title>
        <authorList>
            <person name="Nakajima Y."/>
            <person name="Yoshizawa S."/>
            <person name="Nakamura K."/>
            <person name="Ogura Y."/>
            <person name="Hayashi T."/>
            <person name="Kogure K."/>
        </authorList>
    </citation>
    <scope>NUCLEOTIDE SEQUENCE [LARGE SCALE GENOMIC DNA]</scope>
    <source>
        <strain evidence="2 3">1p05MA</strain>
    </source>
</reference>
<keyword evidence="1" id="KW-1133">Transmembrane helix</keyword>
<keyword evidence="1" id="KW-0472">Membrane</keyword>
<sequence>MTTRPSTTGTRPRTSGRVAPRIAGVAIGVLWAYLFGAVVTLPPWGASPYGAGPVVVVPDVGLSGLGLVPNGTATAVFAAAAALALAIAVIVRFRPAVLGGVALGLAVFLVVGWLIGPWFGVGLTRVFEDPLTIVGFASTIVRQPAVVAVFVLIIGLAVMRRRSGR</sequence>
<gene>
    <name evidence="2" type="ORF">BKD30_04665</name>
</gene>
<feature type="transmembrane region" description="Helical" evidence="1">
    <location>
        <begin position="97"/>
        <end position="120"/>
    </location>
</feature>
<feature type="transmembrane region" description="Helical" evidence="1">
    <location>
        <begin position="140"/>
        <end position="159"/>
    </location>
</feature>
<organism evidence="2 3">
    <name type="scientific">Tersicoccus phoenicis</name>
    <dbReference type="NCBI Taxonomy" id="554083"/>
    <lineage>
        <taxon>Bacteria</taxon>
        <taxon>Bacillati</taxon>
        <taxon>Actinomycetota</taxon>
        <taxon>Actinomycetes</taxon>
        <taxon>Micrococcales</taxon>
        <taxon>Micrococcaceae</taxon>
        <taxon>Tersicoccus</taxon>
    </lineage>
</organism>
<comment type="caution">
    <text evidence="2">The sequence shown here is derived from an EMBL/GenBank/DDBJ whole genome shotgun (WGS) entry which is preliminary data.</text>
</comment>
<dbReference type="RefSeq" id="WP_076702711.1">
    <property type="nucleotide sequence ID" value="NZ_MRDE01000021.1"/>
</dbReference>
<dbReference type="EMBL" id="MRDE01000021">
    <property type="protein sequence ID" value="OMH26686.1"/>
    <property type="molecule type" value="Genomic_DNA"/>
</dbReference>
<keyword evidence="3" id="KW-1185">Reference proteome</keyword>
<proteinExistence type="predicted"/>
<feature type="transmembrane region" description="Helical" evidence="1">
    <location>
        <begin position="21"/>
        <end position="44"/>
    </location>
</feature>
<dbReference type="OrthoDB" id="9984859at2"/>
<dbReference type="Proteomes" id="UP000187085">
    <property type="component" value="Unassembled WGS sequence"/>
</dbReference>